<dbReference type="InterPro" id="IPR027640">
    <property type="entry name" value="Kinesin-like_fam"/>
</dbReference>
<evidence type="ECO:0000256" key="3">
    <source>
        <dbReference type="ARBA" id="ARBA00022840"/>
    </source>
</evidence>
<dbReference type="Pfam" id="PF00225">
    <property type="entry name" value="Kinesin"/>
    <property type="match status" value="1"/>
</dbReference>
<keyword evidence="3 8" id="KW-0067">ATP-binding</keyword>
<gene>
    <name evidence="11" type="ORF">EB796_006720</name>
</gene>
<dbReference type="GO" id="GO:0007018">
    <property type="term" value="P:microtubule-based movement"/>
    <property type="evidence" value="ECO:0007669"/>
    <property type="project" value="InterPro"/>
</dbReference>
<feature type="coiled-coil region" evidence="9">
    <location>
        <begin position="629"/>
        <end position="685"/>
    </location>
</feature>
<evidence type="ECO:0000256" key="9">
    <source>
        <dbReference type="SAM" id="Coils"/>
    </source>
</evidence>
<dbReference type="PANTHER" id="PTHR47968:SF75">
    <property type="entry name" value="CENTROMERE-ASSOCIATED PROTEIN E"/>
    <property type="match status" value="1"/>
</dbReference>
<evidence type="ECO:0000313" key="12">
    <source>
        <dbReference type="Proteomes" id="UP000593567"/>
    </source>
</evidence>
<evidence type="ECO:0000256" key="6">
    <source>
        <dbReference type="ARBA" id="ARBA00023212"/>
    </source>
</evidence>
<evidence type="ECO:0000256" key="5">
    <source>
        <dbReference type="ARBA" id="ARBA00023175"/>
    </source>
</evidence>
<dbReference type="InterPro" id="IPR027417">
    <property type="entry name" value="P-loop_NTPase"/>
</dbReference>
<feature type="coiled-coil region" evidence="9">
    <location>
        <begin position="384"/>
        <end position="418"/>
    </location>
</feature>
<dbReference type="GO" id="GO:0008017">
    <property type="term" value="F:microtubule binding"/>
    <property type="evidence" value="ECO:0007669"/>
    <property type="project" value="InterPro"/>
</dbReference>
<dbReference type="EMBL" id="VXIV02000959">
    <property type="protein sequence ID" value="KAF6034971.1"/>
    <property type="molecule type" value="Genomic_DNA"/>
</dbReference>
<organism evidence="11 12">
    <name type="scientific">Bugula neritina</name>
    <name type="common">Brown bryozoan</name>
    <name type="synonym">Sertularia neritina</name>
    <dbReference type="NCBI Taxonomy" id="10212"/>
    <lineage>
        <taxon>Eukaryota</taxon>
        <taxon>Metazoa</taxon>
        <taxon>Spiralia</taxon>
        <taxon>Lophotrochozoa</taxon>
        <taxon>Bryozoa</taxon>
        <taxon>Gymnolaemata</taxon>
        <taxon>Cheilostomatida</taxon>
        <taxon>Flustrina</taxon>
        <taxon>Buguloidea</taxon>
        <taxon>Bugulidae</taxon>
        <taxon>Bugula</taxon>
    </lineage>
</organism>
<evidence type="ECO:0000256" key="7">
    <source>
        <dbReference type="PROSITE-ProRule" id="PRU00283"/>
    </source>
</evidence>
<keyword evidence="8" id="KW-0493">Microtubule</keyword>
<dbReference type="Proteomes" id="UP000593567">
    <property type="component" value="Unassembled WGS sequence"/>
</dbReference>
<dbReference type="GO" id="GO:0003777">
    <property type="term" value="F:microtubule motor activity"/>
    <property type="evidence" value="ECO:0007669"/>
    <property type="project" value="InterPro"/>
</dbReference>
<accession>A0A7J7KAV3</accession>
<dbReference type="GO" id="GO:0005524">
    <property type="term" value="F:ATP binding"/>
    <property type="evidence" value="ECO:0007669"/>
    <property type="project" value="UniProtKB-KW"/>
</dbReference>
<evidence type="ECO:0000313" key="11">
    <source>
        <dbReference type="EMBL" id="KAF6034971.1"/>
    </source>
</evidence>
<proteinExistence type="inferred from homology"/>
<dbReference type="GO" id="GO:0005874">
    <property type="term" value="C:microtubule"/>
    <property type="evidence" value="ECO:0007669"/>
    <property type="project" value="UniProtKB-KW"/>
</dbReference>
<comment type="subcellular location">
    <subcellularLocation>
        <location evidence="1">Cytoplasm</location>
        <location evidence="1">Cytoskeleton</location>
    </subcellularLocation>
</comment>
<dbReference type="AlphaFoldDB" id="A0A7J7KAV3"/>
<dbReference type="SMART" id="SM00129">
    <property type="entry name" value="KISc"/>
    <property type="match status" value="1"/>
</dbReference>
<dbReference type="PRINTS" id="PR00380">
    <property type="entry name" value="KINESINHEAVY"/>
</dbReference>
<dbReference type="OrthoDB" id="3176171at2759"/>
<dbReference type="SUPFAM" id="SSF52540">
    <property type="entry name" value="P-loop containing nucleoside triphosphate hydrolases"/>
    <property type="match status" value="1"/>
</dbReference>
<dbReference type="InterPro" id="IPR019821">
    <property type="entry name" value="Kinesin_motor_CS"/>
</dbReference>
<comment type="caution">
    <text evidence="7">Lacks conserved residue(s) required for the propagation of feature annotation.</text>
</comment>
<keyword evidence="6" id="KW-0206">Cytoskeleton</keyword>
<evidence type="ECO:0000256" key="4">
    <source>
        <dbReference type="ARBA" id="ARBA00023054"/>
    </source>
</evidence>
<dbReference type="PROSITE" id="PS50067">
    <property type="entry name" value="KINESIN_MOTOR_2"/>
    <property type="match status" value="1"/>
</dbReference>
<keyword evidence="4 9" id="KW-0175">Coiled coil</keyword>
<dbReference type="PROSITE" id="PS00411">
    <property type="entry name" value="KINESIN_MOTOR_1"/>
    <property type="match status" value="1"/>
</dbReference>
<evidence type="ECO:0000256" key="1">
    <source>
        <dbReference type="ARBA" id="ARBA00004245"/>
    </source>
</evidence>
<dbReference type="PANTHER" id="PTHR47968">
    <property type="entry name" value="CENTROMERE PROTEIN E"/>
    <property type="match status" value="1"/>
</dbReference>
<dbReference type="Gene3D" id="3.40.850.10">
    <property type="entry name" value="Kinesin motor domain"/>
    <property type="match status" value="1"/>
</dbReference>
<dbReference type="GO" id="GO:0000278">
    <property type="term" value="P:mitotic cell cycle"/>
    <property type="evidence" value="ECO:0007669"/>
    <property type="project" value="TreeGrafter"/>
</dbReference>
<dbReference type="InterPro" id="IPR001752">
    <property type="entry name" value="Kinesin_motor_dom"/>
</dbReference>
<keyword evidence="2 8" id="KW-0547">Nucleotide-binding</keyword>
<keyword evidence="12" id="KW-1185">Reference proteome</keyword>
<evidence type="ECO:0000256" key="2">
    <source>
        <dbReference type="ARBA" id="ARBA00022741"/>
    </source>
</evidence>
<name>A0A7J7KAV3_BUGNE</name>
<comment type="caution">
    <text evidence="11">The sequence shown here is derived from an EMBL/GenBank/DDBJ whole genome shotgun (WGS) entry which is preliminary data.</text>
</comment>
<sequence length="784" mass="88436">MFIESKLVDDSEDKAVLVSQLNFVDLAGSEKAGQTGAVGQRLKEGSHINSSLHALSLCINKLAEKSNHIPYRDSKLTRLLQNSLGGNSRTAIVANVTPASLEETLSTLRFASRAKKVSSQPVVNEIVDPNTLTRRLEKRVKDLELQLAEKSQVDAKEMKKIIQELLKPPLEERQPVREQRRMTWCPGKARQKMPALNLNSFVEEKADIEQELPNKKRTSLSDMPSTLAKLPKFHDETISDQVEPSYDGTNASALADDTKANKLLELEVDLEMAKVEILQKDELISSLKSSNEEVEKKYQELLTTSQNKDQPSETMNYNTVVDLETASLRRELKEAKLTLAKKNELIVSLENSYQRLENEHLELQVFTQDEKDVINCRTPGQVVEKRLKAKLKTTETELNELKAELERVKRSNIKLSETVDKLMGGEQLSLGASFMKSSFSKKFFDSPAMKLTPVEQSPADQGVLSQTMPSTEWLDSPSYAELPAVESVPTTSIQFPSLDCSTDASTHVAAVNAATNTEMDFKWFEFDDTVLGLRKTGVMLNRTLSAEESVCQPVPAQVLGNTFVSEVSGEVTDLKAGLEIAYKVINDTQLKLEQAECDKEQLLARVRKNHCGSCDTDVLECEHDQFVPTADWREAQTELEAEVANKQKEITKLENDLLRCEAEHLQKLEQLNTEHEFLLEAAKRHKMGDNEESNEMMELLKTDHTMQMDILRDEYETKIETMATEHSEAQDLLRSEFKALMEVKQKEFTDRYEALKSDNDINIEALKRDYEQQLLDIGKDSTSG</sequence>
<dbReference type="InterPro" id="IPR036961">
    <property type="entry name" value="Kinesin_motor_dom_sf"/>
</dbReference>
<keyword evidence="6" id="KW-0963">Cytoplasm</keyword>
<evidence type="ECO:0000256" key="8">
    <source>
        <dbReference type="RuleBase" id="RU000394"/>
    </source>
</evidence>
<comment type="similarity">
    <text evidence="7 8">Belongs to the TRAFAC class myosin-kinesin ATPase superfamily. Kinesin family.</text>
</comment>
<feature type="coiled-coil region" evidence="9">
    <location>
        <begin position="284"/>
        <end position="359"/>
    </location>
</feature>
<evidence type="ECO:0000259" key="10">
    <source>
        <dbReference type="PROSITE" id="PS50067"/>
    </source>
</evidence>
<feature type="domain" description="Kinesin motor" evidence="10">
    <location>
        <begin position="1"/>
        <end position="117"/>
    </location>
</feature>
<protein>
    <recommendedName>
        <fullName evidence="8">Kinesin-like protein</fullName>
    </recommendedName>
</protein>
<keyword evidence="5 8" id="KW-0505">Motor protein</keyword>
<reference evidence="11" key="1">
    <citation type="submission" date="2020-06" db="EMBL/GenBank/DDBJ databases">
        <title>Draft genome of Bugula neritina, a colonial animal packing powerful symbionts and potential medicines.</title>
        <authorList>
            <person name="Rayko M."/>
        </authorList>
    </citation>
    <scope>NUCLEOTIDE SEQUENCE [LARGE SCALE GENOMIC DNA]</scope>
    <source>
        <strain evidence="11">Kwan_BN1</strain>
    </source>
</reference>